<feature type="region of interest" description="Disordered" evidence="1">
    <location>
        <begin position="123"/>
        <end position="172"/>
    </location>
</feature>
<evidence type="ECO:0000313" key="3">
    <source>
        <dbReference type="Ensembl" id="ENSCPIP00010007326.1"/>
    </source>
</evidence>
<protein>
    <recommendedName>
        <fullName evidence="2">Polysaccharide biosynthesis domain-containing protein</fullName>
    </recommendedName>
</protein>
<feature type="compositionally biased region" description="Pro residues" evidence="1">
    <location>
        <begin position="85"/>
        <end position="94"/>
    </location>
</feature>
<evidence type="ECO:0000256" key="1">
    <source>
        <dbReference type="SAM" id="MobiDB-lite"/>
    </source>
</evidence>
<feature type="compositionally biased region" description="Low complexity" evidence="1">
    <location>
        <begin position="50"/>
        <end position="70"/>
    </location>
</feature>
<dbReference type="InterPro" id="IPR021148">
    <property type="entry name" value="Polysacc_synth_dom"/>
</dbReference>
<accession>A0A8C3PXN8</accession>
<keyword evidence="4" id="KW-1185">Reference proteome</keyword>
<dbReference type="AlphaFoldDB" id="A0A8C3PXN8"/>
<proteinExistence type="predicted"/>
<organism evidence="3 4">
    <name type="scientific">Chrysolophus pictus</name>
    <name type="common">Golden pheasant</name>
    <name type="synonym">Phasianus pictus</name>
    <dbReference type="NCBI Taxonomy" id="9089"/>
    <lineage>
        <taxon>Eukaryota</taxon>
        <taxon>Metazoa</taxon>
        <taxon>Chordata</taxon>
        <taxon>Craniata</taxon>
        <taxon>Vertebrata</taxon>
        <taxon>Euteleostomi</taxon>
        <taxon>Archelosauria</taxon>
        <taxon>Archosauria</taxon>
        <taxon>Dinosauria</taxon>
        <taxon>Saurischia</taxon>
        <taxon>Theropoda</taxon>
        <taxon>Coelurosauria</taxon>
        <taxon>Aves</taxon>
        <taxon>Neognathae</taxon>
        <taxon>Galloanserae</taxon>
        <taxon>Galliformes</taxon>
        <taxon>Phasianidae</taxon>
        <taxon>Phasianinae</taxon>
        <taxon>Chrysolophus</taxon>
    </lineage>
</organism>
<dbReference type="Proteomes" id="UP000694543">
    <property type="component" value="Unplaced"/>
</dbReference>
<sequence>MLTKVEEQIYGEFRKAFGGLRVDVLDPEELKSEPAKEPPGFSSLPLRSLATGRATTASSTTAPGSSGGTANKPCYSCTQSRSVCDPPPIHPPPSTQSTGGGSVETIEVYLQSQCLHCMQQTPLQVNQQSAHAEKDPTRNRRRKEGRRTNQKKKEKKGKRNEKGKRRRGGGVG</sequence>
<evidence type="ECO:0000259" key="2">
    <source>
        <dbReference type="Pfam" id="PF04669"/>
    </source>
</evidence>
<evidence type="ECO:0000313" key="4">
    <source>
        <dbReference type="Proteomes" id="UP000694543"/>
    </source>
</evidence>
<reference evidence="3" key="1">
    <citation type="submission" date="2025-08" db="UniProtKB">
        <authorList>
            <consortium name="Ensembl"/>
        </authorList>
    </citation>
    <scope>IDENTIFICATION</scope>
</reference>
<dbReference type="Ensembl" id="ENSCPIT00010008647.1">
    <property type="protein sequence ID" value="ENSCPIP00010007326.1"/>
    <property type="gene ID" value="ENSCPIG00010005695.1"/>
</dbReference>
<dbReference type="Pfam" id="PF04669">
    <property type="entry name" value="PBDC1"/>
    <property type="match status" value="1"/>
</dbReference>
<reference evidence="3" key="2">
    <citation type="submission" date="2025-09" db="UniProtKB">
        <authorList>
            <consortium name="Ensembl"/>
        </authorList>
    </citation>
    <scope>IDENTIFICATION</scope>
</reference>
<feature type="domain" description="Polysaccharide biosynthesis" evidence="2">
    <location>
        <begin position="2"/>
        <end position="37"/>
    </location>
</feature>
<feature type="region of interest" description="Disordered" evidence="1">
    <location>
        <begin position="29"/>
        <end position="104"/>
    </location>
</feature>
<name>A0A8C3PXN8_CHRPC</name>
<feature type="compositionally biased region" description="Basic residues" evidence="1">
    <location>
        <begin position="139"/>
        <end position="172"/>
    </location>
</feature>